<dbReference type="GO" id="GO:0016024">
    <property type="term" value="P:CDP-diacylglycerol biosynthetic process"/>
    <property type="evidence" value="ECO:0007669"/>
    <property type="project" value="TreeGrafter"/>
</dbReference>
<comment type="pathway">
    <text evidence="3">Phospholipid metabolism; CDP-diacylglycerol biosynthesis; CDP-diacylglycerol from sn-glycerol 3-phosphate: step 3/3.</text>
</comment>
<dbReference type="GO" id="GO:0004605">
    <property type="term" value="F:phosphatidate cytidylyltransferase activity"/>
    <property type="evidence" value="ECO:0007669"/>
    <property type="project" value="UniProtKB-EC"/>
</dbReference>
<evidence type="ECO:0000256" key="3">
    <source>
        <dbReference type="ARBA" id="ARBA00005119"/>
    </source>
</evidence>
<dbReference type="PANTHER" id="PTHR46382:SF1">
    <property type="entry name" value="PHOSPHATIDATE CYTIDYLYLTRANSFERASE"/>
    <property type="match status" value="1"/>
</dbReference>
<feature type="transmembrane region" description="Helical" evidence="24">
    <location>
        <begin position="102"/>
        <end position="122"/>
    </location>
</feature>
<dbReference type="GO" id="GO:0005886">
    <property type="term" value="C:plasma membrane"/>
    <property type="evidence" value="ECO:0007669"/>
    <property type="project" value="UniProtKB-SubCell"/>
</dbReference>
<evidence type="ECO:0000256" key="18">
    <source>
        <dbReference type="ARBA" id="ARBA00029893"/>
    </source>
</evidence>
<keyword evidence="13 24" id="KW-1133">Transmembrane helix</keyword>
<comment type="similarity">
    <text evidence="5">Belongs to the CDS family.</text>
</comment>
<protein>
    <recommendedName>
        <fullName evidence="7">Phosphatidate cytidylyltransferase</fullName>
        <ecNumber evidence="6">2.7.7.41</ecNumber>
    </recommendedName>
    <alternativeName>
        <fullName evidence="20">CDP-DAG synthase</fullName>
    </alternativeName>
    <alternativeName>
        <fullName evidence="22">CDP-DG synthase</fullName>
    </alternativeName>
    <alternativeName>
        <fullName evidence="18">CDP-diacylglycerol synthase</fullName>
    </alternativeName>
    <alternativeName>
        <fullName evidence="21">CDP-diglyceride pyrophosphorylase</fullName>
    </alternativeName>
    <alternativeName>
        <fullName evidence="23">CDP-diglyceride synthase</fullName>
    </alternativeName>
    <alternativeName>
        <fullName evidence="19">CTP:phosphatidate cytidylyltransferase</fullName>
    </alternativeName>
</protein>
<evidence type="ECO:0000256" key="10">
    <source>
        <dbReference type="ARBA" id="ARBA00022679"/>
    </source>
</evidence>
<dbReference type="EC" id="2.7.7.41" evidence="6"/>
<dbReference type="EMBL" id="JAUOPB010000004">
    <property type="protein sequence ID" value="MDO6422266.1"/>
    <property type="molecule type" value="Genomic_DNA"/>
</dbReference>
<feature type="transmembrane region" description="Helical" evidence="24">
    <location>
        <begin position="79"/>
        <end position="96"/>
    </location>
</feature>
<keyword evidence="9" id="KW-0444">Lipid biosynthesis</keyword>
<keyword evidence="14" id="KW-0443">Lipid metabolism</keyword>
<evidence type="ECO:0000313" key="25">
    <source>
        <dbReference type="EMBL" id="MDO6422266.1"/>
    </source>
</evidence>
<keyword evidence="15 24" id="KW-0472">Membrane</keyword>
<evidence type="ECO:0000256" key="7">
    <source>
        <dbReference type="ARBA" id="ARBA00019373"/>
    </source>
</evidence>
<keyword evidence="8" id="KW-1003">Cell membrane</keyword>
<feature type="transmembrane region" description="Helical" evidence="24">
    <location>
        <begin position="129"/>
        <end position="147"/>
    </location>
</feature>
<evidence type="ECO:0000256" key="12">
    <source>
        <dbReference type="ARBA" id="ARBA00022695"/>
    </source>
</evidence>
<evidence type="ECO:0000256" key="22">
    <source>
        <dbReference type="ARBA" id="ARBA00032743"/>
    </source>
</evidence>
<reference evidence="25" key="1">
    <citation type="submission" date="2023-07" db="EMBL/GenBank/DDBJ databases">
        <title>Genome content predicts the carbon catabolic preferences of heterotrophic bacteria.</title>
        <authorList>
            <person name="Gralka M."/>
        </authorList>
    </citation>
    <scope>NUCLEOTIDE SEQUENCE</scope>
    <source>
        <strain evidence="25">I3M17_2</strain>
    </source>
</reference>
<evidence type="ECO:0000256" key="5">
    <source>
        <dbReference type="ARBA" id="ARBA00010185"/>
    </source>
</evidence>
<evidence type="ECO:0000256" key="2">
    <source>
        <dbReference type="ARBA" id="ARBA00004651"/>
    </source>
</evidence>
<evidence type="ECO:0000256" key="23">
    <source>
        <dbReference type="ARBA" id="ARBA00033406"/>
    </source>
</evidence>
<dbReference type="Proteomes" id="UP001169760">
    <property type="component" value="Unassembled WGS sequence"/>
</dbReference>
<accession>A0AAW7X685</accession>
<evidence type="ECO:0000256" key="14">
    <source>
        <dbReference type="ARBA" id="ARBA00023098"/>
    </source>
</evidence>
<feature type="transmembrane region" description="Helical" evidence="24">
    <location>
        <begin position="32"/>
        <end position="50"/>
    </location>
</feature>
<evidence type="ECO:0000256" key="19">
    <source>
        <dbReference type="ARBA" id="ARBA00031825"/>
    </source>
</evidence>
<proteinExistence type="inferred from homology"/>
<feature type="transmembrane region" description="Helical" evidence="24">
    <location>
        <begin position="6"/>
        <end position="25"/>
    </location>
</feature>
<dbReference type="Pfam" id="PF01148">
    <property type="entry name" value="CTP_transf_1"/>
    <property type="match status" value="1"/>
</dbReference>
<evidence type="ECO:0000256" key="16">
    <source>
        <dbReference type="ARBA" id="ARBA00023209"/>
    </source>
</evidence>
<comment type="pathway">
    <text evidence="4">Lipid metabolism.</text>
</comment>
<evidence type="ECO:0000256" key="13">
    <source>
        <dbReference type="ARBA" id="ARBA00022989"/>
    </source>
</evidence>
<dbReference type="AlphaFoldDB" id="A0AAW7X685"/>
<evidence type="ECO:0000256" key="24">
    <source>
        <dbReference type="SAM" id="Phobius"/>
    </source>
</evidence>
<evidence type="ECO:0000256" key="11">
    <source>
        <dbReference type="ARBA" id="ARBA00022692"/>
    </source>
</evidence>
<name>A0AAW7X685_9GAMM</name>
<evidence type="ECO:0000256" key="1">
    <source>
        <dbReference type="ARBA" id="ARBA00001698"/>
    </source>
</evidence>
<dbReference type="PANTHER" id="PTHR46382">
    <property type="entry name" value="PHOSPHATIDATE CYTIDYLYLTRANSFERASE"/>
    <property type="match status" value="1"/>
</dbReference>
<evidence type="ECO:0000256" key="21">
    <source>
        <dbReference type="ARBA" id="ARBA00032396"/>
    </source>
</evidence>
<keyword evidence="12 25" id="KW-0548">Nucleotidyltransferase</keyword>
<comment type="subcellular location">
    <subcellularLocation>
        <location evidence="2">Cell membrane</location>
        <topology evidence="2">Multi-pass membrane protein</topology>
    </subcellularLocation>
</comment>
<sequence length="287" mass="31159">MAPQLLAFYLLCLSIAGLLTFYCFIKGNAGMVKRCITILVLLHIMVVILWCSPWGAWLFTLLLCGVASFEVSRYQLGWLGSWLLTLAALILAVTIFKLAISIWLWGWLLGLVAVFILPAHVLASKTASLVFTLIFVVLGCAALLFLVQPVPVLWMLLILIVQFNDTLALFIGKALGKHRLFPNLSPNKSVEGYVAGALGVILALIAAYGLLGFEMASPTAWGWLALVGWVAASLGDLVFSKYKRAQGIKDFSAMLPGHGGIVDRFDSLLVTAPAFLGLYIGFPHAFS</sequence>
<feature type="transmembrane region" description="Helical" evidence="24">
    <location>
        <begin position="153"/>
        <end position="172"/>
    </location>
</feature>
<evidence type="ECO:0000256" key="4">
    <source>
        <dbReference type="ARBA" id="ARBA00005189"/>
    </source>
</evidence>
<keyword evidence="11 24" id="KW-0812">Transmembrane</keyword>
<keyword evidence="16" id="KW-0594">Phospholipid biosynthesis</keyword>
<organism evidence="25 26">
    <name type="scientific">Saccharophagus degradans</name>
    <dbReference type="NCBI Taxonomy" id="86304"/>
    <lineage>
        <taxon>Bacteria</taxon>
        <taxon>Pseudomonadati</taxon>
        <taxon>Pseudomonadota</taxon>
        <taxon>Gammaproteobacteria</taxon>
        <taxon>Cellvibrionales</taxon>
        <taxon>Cellvibrionaceae</taxon>
        <taxon>Saccharophagus</taxon>
    </lineage>
</organism>
<keyword evidence="17" id="KW-1208">Phospholipid metabolism</keyword>
<keyword evidence="10 25" id="KW-0808">Transferase</keyword>
<feature type="transmembrane region" description="Helical" evidence="24">
    <location>
        <begin position="219"/>
        <end position="239"/>
    </location>
</feature>
<evidence type="ECO:0000256" key="15">
    <source>
        <dbReference type="ARBA" id="ARBA00023136"/>
    </source>
</evidence>
<evidence type="ECO:0000256" key="9">
    <source>
        <dbReference type="ARBA" id="ARBA00022516"/>
    </source>
</evidence>
<evidence type="ECO:0000256" key="17">
    <source>
        <dbReference type="ARBA" id="ARBA00023264"/>
    </source>
</evidence>
<evidence type="ECO:0000256" key="20">
    <source>
        <dbReference type="ARBA" id="ARBA00032253"/>
    </source>
</evidence>
<evidence type="ECO:0000256" key="8">
    <source>
        <dbReference type="ARBA" id="ARBA00022475"/>
    </source>
</evidence>
<comment type="caution">
    <text evidence="25">The sequence shown here is derived from an EMBL/GenBank/DDBJ whole genome shotgun (WGS) entry which is preliminary data.</text>
</comment>
<feature type="transmembrane region" description="Helical" evidence="24">
    <location>
        <begin position="193"/>
        <end position="213"/>
    </location>
</feature>
<evidence type="ECO:0000313" key="26">
    <source>
        <dbReference type="Proteomes" id="UP001169760"/>
    </source>
</evidence>
<dbReference type="RefSeq" id="WP_303492167.1">
    <property type="nucleotide sequence ID" value="NZ_JAUOPB010000004.1"/>
</dbReference>
<comment type="catalytic activity">
    <reaction evidence="1">
        <text>a 1,2-diacyl-sn-glycero-3-phosphate + CTP + H(+) = a CDP-1,2-diacyl-sn-glycerol + diphosphate</text>
        <dbReference type="Rhea" id="RHEA:16229"/>
        <dbReference type="ChEBI" id="CHEBI:15378"/>
        <dbReference type="ChEBI" id="CHEBI:33019"/>
        <dbReference type="ChEBI" id="CHEBI:37563"/>
        <dbReference type="ChEBI" id="CHEBI:58332"/>
        <dbReference type="ChEBI" id="CHEBI:58608"/>
        <dbReference type="EC" id="2.7.7.41"/>
    </reaction>
</comment>
<gene>
    <name evidence="25" type="ORF">Q4521_07255</name>
</gene>
<evidence type="ECO:0000256" key="6">
    <source>
        <dbReference type="ARBA" id="ARBA00012487"/>
    </source>
</evidence>